<evidence type="ECO:0000256" key="1">
    <source>
        <dbReference type="SAM" id="MobiDB-lite"/>
    </source>
</evidence>
<name>A0A164CDV9_9MYCO</name>
<organism evidence="2 3">
    <name type="scientific">Mycobacterium ostraviense</name>
    <dbReference type="NCBI Taxonomy" id="2738409"/>
    <lineage>
        <taxon>Bacteria</taxon>
        <taxon>Bacillati</taxon>
        <taxon>Actinomycetota</taxon>
        <taxon>Actinomycetes</taxon>
        <taxon>Mycobacteriales</taxon>
        <taxon>Mycobacteriaceae</taxon>
        <taxon>Mycobacterium</taxon>
    </lineage>
</organism>
<sequence length="62" mass="5982">MATYAAGPARAQKPEGGTAGPAVPAQTAGKPVLAGPAERSATRGARTPNVARATGPTVTANL</sequence>
<evidence type="ECO:0000313" key="3">
    <source>
        <dbReference type="Proteomes" id="UP000077342"/>
    </source>
</evidence>
<evidence type="ECO:0000313" key="2">
    <source>
        <dbReference type="EMBL" id="KZS64579.1"/>
    </source>
</evidence>
<gene>
    <name evidence="2" type="ORF">A4G28_27365</name>
</gene>
<dbReference type="EMBL" id="LWCI01000080">
    <property type="protein sequence ID" value="KZS64579.1"/>
    <property type="molecule type" value="Genomic_DNA"/>
</dbReference>
<reference evidence="3" key="1">
    <citation type="submission" date="2016-04" db="EMBL/GenBank/DDBJ databases">
        <authorList>
            <person name="Strapagiel D."/>
            <person name="Borowka P."/>
            <person name="Marciniak B."/>
            <person name="Bakula Z."/>
            <person name="Van Ingen J."/>
            <person name="Safianowska A."/>
            <person name="Dziadek J."/>
            <person name="Jagielski T."/>
        </authorList>
    </citation>
    <scope>NUCLEOTIDE SEQUENCE [LARGE SCALE GENOMIC DNA]</scope>
    <source>
        <strain evidence="3">1010001458</strain>
    </source>
</reference>
<feature type="region of interest" description="Disordered" evidence="1">
    <location>
        <begin position="1"/>
        <end position="62"/>
    </location>
</feature>
<protein>
    <submittedName>
        <fullName evidence="2">Uncharacterized protein</fullName>
    </submittedName>
</protein>
<keyword evidence="3" id="KW-1185">Reference proteome</keyword>
<comment type="caution">
    <text evidence="2">The sequence shown here is derived from an EMBL/GenBank/DDBJ whole genome shotgun (WGS) entry which is preliminary data.</text>
</comment>
<dbReference type="AlphaFoldDB" id="A0A164CDV9"/>
<proteinExistence type="predicted"/>
<dbReference type="Proteomes" id="UP000077342">
    <property type="component" value="Unassembled WGS sequence"/>
</dbReference>
<accession>A0A164CDV9</accession>